<dbReference type="Proteomes" id="UP001164513">
    <property type="component" value="Plasmid pZSt-lp66"/>
</dbReference>
<evidence type="ECO:0000313" key="1">
    <source>
        <dbReference type="EMBL" id="WAZ72494.1"/>
    </source>
</evidence>
<name>A0AAX3JP45_9SPIR</name>
<reference evidence="1" key="1">
    <citation type="submission" date="2022-12" db="EMBL/GenBank/DDBJ databases">
        <title>B. miyamotoi WGS.</title>
        <authorList>
            <person name="Gabriele M."/>
            <person name="Kuleshov K.V."/>
            <person name="Hepner S."/>
            <person name="Hoornstra D."/>
            <person name="Hovius J.W."/>
            <person name="Platonov A.E."/>
            <person name="Fingerle V."/>
            <person name="Strube C."/>
        </authorList>
    </citation>
    <scope>NUCLEOTIDE SEQUENCE</scope>
    <source>
        <strain evidence="1">ZStruIII14-9</strain>
        <plasmid evidence="1">pZSt-lp66</plasmid>
    </source>
</reference>
<gene>
    <name evidence="1" type="ORF">O5404_05620</name>
</gene>
<dbReference type="EMBL" id="CP114723">
    <property type="protein sequence ID" value="WAZ72494.1"/>
    <property type="molecule type" value="Genomic_DNA"/>
</dbReference>
<organism evidence="1 2">
    <name type="scientific">Borrelia miyamotoi</name>
    <dbReference type="NCBI Taxonomy" id="47466"/>
    <lineage>
        <taxon>Bacteria</taxon>
        <taxon>Pseudomonadati</taxon>
        <taxon>Spirochaetota</taxon>
        <taxon>Spirochaetia</taxon>
        <taxon>Spirochaetales</taxon>
        <taxon>Borreliaceae</taxon>
        <taxon>Borrelia</taxon>
    </lineage>
</organism>
<accession>A0AAX3JP45</accession>
<evidence type="ECO:0000313" key="2">
    <source>
        <dbReference type="Proteomes" id="UP001164513"/>
    </source>
</evidence>
<dbReference type="RefSeq" id="WP_269512235.1">
    <property type="nucleotide sequence ID" value="NZ_CP044646.1"/>
</dbReference>
<geneLocation type="plasmid" evidence="1 2">
    <name>pZSt-lp66</name>
</geneLocation>
<dbReference type="AlphaFoldDB" id="A0AAX3JP45"/>
<keyword evidence="1" id="KW-0614">Plasmid</keyword>
<proteinExistence type="predicted"/>
<sequence>MLTDIKLKSNYEGFKTTRVMSLASLRIIALKHERGKIKEKER</sequence>
<protein>
    <submittedName>
        <fullName evidence="1">Uncharacterized protein</fullName>
    </submittedName>
</protein>